<dbReference type="PANTHER" id="PTHR42939:SF3">
    <property type="entry name" value="ABC TRANSPORTER ATP-BINDING COMPONENT"/>
    <property type="match status" value="1"/>
</dbReference>
<feature type="domain" description="ABC transporter" evidence="4">
    <location>
        <begin position="1"/>
        <end position="229"/>
    </location>
</feature>
<accession>A0A9D0ZE01</accession>
<keyword evidence="1" id="KW-0813">Transport</keyword>
<dbReference type="PANTHER" id="PTHR42939">
    <property type="entry name" value="ABC TRANSPORTER ATP-BINDING PROTEIN ALBC-RELATED"/>
    <property type="match status" value="1"/>
</dbReference>
<gene>
    <name evidence="5" type="ORF">IAB73_11135</name>
</gene>
<dbReference type="GO" id="GO:0016887">
    <property type="term" value="F:ATP hydrolysis activity"/>
    <property type="evidence" value="ECO:0007669"/>
    <property type="project" value="InterPro"/>
</dbReference>
<dbReference type="PROSITE" id="PS50893">
    <property type="entry name" value="ABC_TRANSPORTER_2"/>
    <property type="match status" value="1"/>
</dbReference>
<sequence>MQDNALAVKGLTKRYGRFTLENVSFSVPRGTVVGLVGENGAGKSTTLNAALGLIHADAGSVEILGEQTLDAALREQIGVVFDANAFPNALTPEKLNRIFRRIYRTWEEERYRSLLREMGLPADRRIGKLSKGMKMKLAIAVALSHGAKLLILDEATSGLDPIAREEILDLLLDFVQAEDHAVLISSHITSDLEKIADYIVFLHAGRVIFEKPKDELRYRYGIVRCGEAQFAAIDETDRVAWRRQDYEWEVLVADREAAQRKYPKSVVDPATIDEIMLLHIKGETK</sequence>
<dbReference type="PROSITE" id="PS00211">
    <property type="entry name" value="ABC_TRANSPORTER_1"/>
    <property type="match status" value="1"/>
</dbReference>
<dbReference type="SMART" id="SM00382">
    <property type="entry name" value="AAA"/>
    <property type="match status" value="1"/>
</dbReference>
<reference evidence="5" key="2">
    <citation type="journal article" date="2021" name="PeerJ">
        <title>Extensive microbial diversity within the chicken gut microbiome revealed by metagenomics and culture.</title>
        <authorList>
            <person name="Gilroy R."/>
            <person name="Ravi A."/>
            <person name="Getino M."/>
            <person name="Pursley I."/>
            <person name="Horton D.L."/>
            <person name="Alikhan N.F."/>
            <person name="Baker D."/>
            <person name="Gharbi K."/>
            <person name="Hall N."/>
            <person name="Watson M."/>
            <person name="Adriaenssens E.M."/>
            <person name="Foster-Nyarko E."/>
            <person name="Jarju S."/>
            <person name="Secka A."/>
            <person name="Antonio M."/>
            <person name="Oren A."/>
            <person name="Chaudhuri R.R."/>
            <person name="La Ragione R."/>
            <person name="Hildebrand F."/>
            <person name="Pallen M.J."/>
        </authorList>
    </citation>
    <scope>NUCLEOTIDE SEQUENCE</scope>
    <source>
        <strain evidence="5">ChiSxjej2B14-6234</strain>
    </source>
</reference>
<dbReference type="Gene3D" id="3.40.50.300">
    <property type="entry name" value="P-loop containing nucleotide triphosphate hydrolases"/>
    <property type="match status" value="1"/>
</dbReference>
<dbReference type="Proteomes" id="UP000886887">
    <property type="component" value="Unassembled WGS sequence"/>
</dbReference>
<proteinExistence type="predicted"/>
<dbReference type="InterPro" id="IPR003593">
    <property type="entry name" value="AAA+_ATPase"/>
</dbReference>
<dbReference type="InterPro" id="IPR051782">
    <property type="entry name" value="ABC_Transporter_VariousFunc"/>
</dbReference>
<evidence type="ECO:0000313" key="6">
    <source>
        <dbReference type="Proteomes" id="UP000886887"/>
    </source>
</evidence>
<keyword evidence="2" id="KW-0547">Nucleotide-binding</keyword>
<dbReference type="InterPro" id="IPR017871">
    <property type="entry name" value="ABC_transporter-like_CS"/>
</dbReference>
<dbReference type="InterPro" id="IPR027417">
    <property type="entry name" value="P-loop_NTPase"/>
</dbReference>
<evidence type="ECO:0000256" key="1">
    <source>
        <dbReference type="ARBA" id="ARBA00022448"/>
    </source>
</evidence>
<evidence type="ECO:0000259" key="4">
    <source>
        <dbReference type="PROSITE" id="PS50893"/>
    </source>
</evidence>
<organism evidence="5 6">
    <name type="scientific">Candidatus Onthenecus intestinigallinarum</name>
    <dbReference type="NCBI Taxonomy" id="2840875"/>
    <lineage>
        <taxon>Bacteria</taxon>
        <taxon>Bacillati</taxon>
        <taxon>Bacillota</taxon>
        <taxon>Clostridia</taxon>
        <taxon>Eubacteriales</taxon>
        <taxon>Candidatus Onthenecus</taxon>
    </lineage>
</organism>
<keyword evidence="3 5" id="KW-0067">ATP-binding</keyword>
<dbReference type="InterPro" id="IPR003439">
    <property type="entry name" value="ABC_transporter-like_ATP-bd"/>
</dbReference>
<name>A0A9D0ZE01_9FIRM</name>
<reference evidence="5" key="1">
    <citation type="submission" date="2020-10" db="EMBL/GenBank/DDBJ databases">
        <authorList>
            <person name="Gilroy R."/>
        </authorList>
    </citation>
    <scope>NUCLEOTIDE SEQUENCE</scope>
    <source>
        <strain evidence="5">ChiSxjej2B14-6234</strain>
    </source>
</reference>
<dbReference type="SUPFAM" id="SSF52540">
    <property type="entry name" value="P-loop containing nucleoside triphosphate hydrolases"/>
    <property type="match status" value="1"/>
</dbReference>
<dbReference type="Pfam" id="PF00005">
    <property type="entry name" value="ABC_tran"/>
    <property type="match status" value="1"/>
</dbReference>
<comment type="caution">
    <text evidence="5">The sequence shown here is derived from an EMBL/GenBank/DDBJ whole genome shotgun (WGS) entry which is preliminary data.</text>
</comment>
<dbReference type="CDD" id="cd03230">
    <property type="entry name" value="ABC_DR_subfamily_A"/>
    <property type="match status" value="1"/>
</dbReference>
<evidence type="ECO:0000313" key="5">
    <source>
        <dbReference type="EMBL" id="HIQ72748.1"/>
    </source>
</evidence>
<evidence type="ECO:0000256" key="2">
    <source>
        <dbReference type="ARBA" id="ARBA00022741"/>
    </source>
</evidence>
<protein>
    <submittedName>
        <fullName evidence="5">ABC transporter ATP-binding protein</fullName>
    </submittedName>
</protein>
<dbReference type="AlphaFoldDB" id="A0A9D0ZE01"/>
<evidence type="ECO:0000256" key="3">
    <source>
        <dbReference type="ARBA" id="ARBA00022840"/>
    </source>
</evidence>
<dbReference type="EMBL" id="DVFJ01000038">
    <property type="protein sequence ID" value="HIQ72748.1"/>
    <property type="molecule type" value="Genomic_DNA"/>
</dbReference>
<dbReference type="GO" id="GO:0005524">
    <property type="term" value="F:ATP binding"/>
    <property type="evidence" value="ECO:0007669"/>
    <property type="project" value="UniProtKB-KW"/>
</dbReference>